<evidence type="ECO:0000256" key="2">
    <source>
        <dbReference type="ARBA" id="ARBA00022670"/>
    </source>
</evidence>
<dbReference type="InterPro" id="IPR003653">
    <property type="entry name" value="Peptidase_C48_C"/>
</dbReference>
<dbReference type="AlphaFoldDB" id="A0A4U6W6Z8"/>
<dbReference type="Pfam" id="PF02902">
    <property type="entry name" value="Peptidase_C48"/>
    <property type="match status" value="1"/>
</dbReference>
<keyword evidence="3" id="KW-0378">Hydrolase</keyword>
<feature type="domain" description="Ubiquitin-like protease family profile" evidence="5">
    <location>
        <begin position="242"/>
        <end position="349"/>
    </location>
</feature>
<name>A0A4U6W6Z8_SETVI</name>
<dbReference type="Proteomes" id="UP000298652">
    <property type="component" value="Chromosome 1"/>
</dbReference>
<evidence type="ECO:0000313" key="6">
    <source>
        <dbReference type="EMBL" id="TKW38428.1"/>
    </source>
</evidence>
<evidence type="ECO:0000256" key="4">
    <source>
        <dbReference type="SAM" id="MobiDB-lite"/>
    </source>
</evidence>
<dbReference type="Gramene" id="TKW38428">
    <property type="protein sequence ID" value="TKW38428"/>
    <property type="gene ID" value="SEVIR_1G113675v2"/>
</dbReference>
<comment type="similarity">
    <text evidence="1">Belongs to the peptidase C48 family.</text>
</comment>
<protein>
    <recommendedName>
        <fullName evidence="5">Ubiquitin-like protease family profile domain-containing protein</fullName>
    </recommendedName>
</protein>
<feature type="region of interest" description="Disordered" evidence="4">
    <location>
        <begin position="140"/>
        <end position="208"/>
    </location>
</feature>
<dbReference type="GO" id="GO:0006508">
    <property type="term" value="P:proteolysis"/>
    <property type="evidence" value="ECO:0007669"/>
    <property type="project" value="UniProtKB-KW"/>
</dbReference>
<dbReference type="InterPro" id="IPR038765">
    <property type="entry name" value="Papain-like_cys_pep_sf"/>
</dbReference>
<dbReference type="Gene3D" id="3.40.395.10">
    <property type="entry name" value="Adenoviral Proteinase, Chain A"/>
    <property type="match status" value="1"/>
</dbReference>
<organism evidence="6 7">
    <name type="scientific">Setaria viridis</name>
    <name type="common">Green bristlegrass</name>
    <name type="synonym">Setaria italica subsp. viridis</name>
    <dbReference type="NCBI Taxonomy" id="4556"/>
    <lineage>
        <taxon>Eukaryota</taxon>
        <taxon>Viridiplantae</taxon>
        <taxon>Streptophyta</taxon>
        <taxon>Embryophyta</taxon>
        <taxon>Tracheophyta</taxon>
        <taxon>Spermatophyta</taxon>
        <taxon>Magnoliopsida</taxon>
        <taxon>Liliopsida</taxon>
        <taxon>Poales</taxon>
        <taxon>Poaceae</taxon>
        <taxon>PACMAD clade</taxon>
        <taxon>Panicoideae</taxon>
        <taxon>Panicodae</taxon>
        <taxon>Paniceae</taxon>
        <taxon>Cenchrinae</taxon>
        <taxon>Setaria</taxon>
    </lineage>
</organism>
<dbReference type="PROSITE" id="PS50600">
    <property type="entry name" value="ULP_PROTEASE"/>
    <property type="match status" value="1"/>
</dbReference>
<dbReference type="EMBL" id="CM016552">
    <property type="protein sequence ID" value="TKW38428.1"/>
    <property type="molecule type" value="Genomic_DNA"/>
</dbReference>
<dbReference type="GO" id="GO:0008234">
    <property type="term" value="F:cysteine-type peptidase activity"/>
    <property type="evidence" value="ECO:0007669"/>
    <property type="project" value="InterPro"/>
</dbReference>
<feature type="compositionally biased region" description="Polar residues" evidence="4">
    <location>
        <begin position="152"/>
        <end position="175"/>
    </location>
</feature>
<feature type="compositionally biased region" description="Basic and acidic residues" evidence="4">
    <location>
        <begin position="140"/>
        <end position="150"/>
    </location>
</feature>
<reference evidence="6" key="1">
    <citation type="submission" date="2019-03" db="EMBL/GenBank/DDBJ databases">
        <title>WGS assembly of Setaria viridis.</title>
        <authorList>
            <person name="Huang P."/>
            <person name="Jenkins J."/>
            <person name="Grimwood J."/>
            <person name="Barry K."/>
            <person name="Healey A."/>
            <person name="Mamidi S."/>
            <person name="Sreedasyam A."/>
            <person name="Shu S."/>
            <person name="Feldman M."/>
            <person name="Wu J."/>
            <person name="Yu Y."/>
            <person name="Chen C."/>
            <person name="Johnson J."/>
            <person name="Rokhsar D."/>
            <person name="Baxter I."/>
            <person name="Schmutz J."/>
            <person name="Brutnell T."/>
            <person name="Kellogg E."/>
        </authorList>
    </citation>
    <scope>NUCLEOTIDE SEQUENCE [LARGE SCALE GENOMIC DNA]</scope>
</reference>
<accession>A0A4U6W6Z8</accession>
<evidence type="ECO:0000256" key="3">
    <source>
        <dbReference type="ARBA" id="ARBA00022801"/>
    </source>
</evidence>
<evidence type="ECO:0000256" key="1">
    <source>
        <dbReference type="ARBA" id="ARBA00005234"/>
    </source>
</evidence>
<keyword evidence="2" id="KW-0645">Protease</keyword>
<dbReference type="SUPFAM" id="SSF54001">
    <property type="entry name" value="Cysteine proteinases"/>
    <property type="match status" value="1"/>
</dbReference>
<evidence type="ECO:0000259" key="5">
    <source>
        <dbReference type="PROSITE" id="PS50600"/>
    </source>
</evidence>
<gene>
    <name evidence="6" type="ORF">SEVIR_1G113675v2</name>
</gene>
<keyword evidence="7" id="KW-1185">Reference proteome</keyword>
<proteinExistence type="inferred from homology"/>
<sequence length="349" mass="40528">MSHIYPSLEQPGGDKPLMQYWDEKRAKERCKLARNHHFGEGKIVHDITRHKHNNSCSIPQCHTTSEQPDKGQADSNHKIMQELQEFITNQYRLLSNQIDDRFNALNKRFDNIIQEQRESRAVVQHTNVMLEATDTHIGKPEINIKEDKAQPKQKTTARNPSNRQKKPIQQTNIQYEYNIGTKRHRPNKNKEKEEIPDVAMPDEPLSTDSTSNEYLINADELSTVQYINSTSQDKVLVDIGFYTATKKDLECLLNSEMFLNDSVMNAYIRILKAQPSINEREDGYAYLETTYNANMICGDTIASLRNKEEGNFRLYRTLTYLNNDMVFFPINIKDCHWYLVVINGRKGVV</sequence>
<evidence type="ECO:0000313" key="7">
    <source>
        <dbReference type="Proteomes" id="UP000298652"/>
    </source>
</evidence>